<dbReference type="OrthoDB" id="9796526at2"/>
<evidence type="ECO:0000256" key="1">
    <source>
        <dbReference type="ARBA" id="ARBA00009437"/>
    </source>
</evidence>
<dbReference type="PROSITE" id="PS50931">
    <property type="entry name" value="HTH_LYSR"/>
    <property type="match status" value="1"/>
</dbReference>
<protein>
    <submittedName>
        <fullName evidence="3">LysR family transcriptional regulator</fullName>
    </submittedName>
</protein>
<evidence type="ECO:0000313" key="3">
    <source>
        <dbReference type="EMBL" id="TNY32227.1"/>
    </source>
</evidence>
<dbReference type="PANTHER" id="PTHR30537:SF3">
    <property type="entry name" value="TRANSCRIPTIONAL REGULATORY PROTEIN"/>
    <property type="match status" value="1"/>
</dbReference>
<sequence>MQKESWDDLRFVLAVAETGSVAGAARELGVNHATVLRRIAAFEARAGQPVFERTPHGYRLPPDQFRLIEAARDVAAAVDGVERLVSGRSGQRQAVRITSTDTLCTMILPPIVAELARAGTQIDLRCSNRHLDLSRMHADITVRPAKALPPDLTGEIAGHLGLATYASSPDVSGWLTAQGPLAKSVVAEWQADQGSTADSSGGADSFLVLRELAAQGLGRTMLPCCVGEADPRLVRISDPDLEFSVPVWVASHVELGDVARLRQVRERLVAALGAQSRLLSSGQGRAAA</sequence>
<gene>
    <name evidence="3" type="ORF">FHY64_02715</name>
</gene>
<evidence type="ECO:0000313" key="4">
    <source>
        <dbReference type="Proteomes" id="UP000314011"/>
    </source>
</evidence>
<feature type="domain" description="HTH lysR-type" evidence="2">
    <location>
        <begin position="4"/>
        <end position="61"/>
    </location>
</feature>
<dbReference type="GO" id="GO:0006351">
    <property type="term" value="P:DNA-templated transcription"/>
    <property type="evidence" value="ECO:0007669"/>
    <property type="project" value="TreeGrafter"/>
</dbReference>
<dbReference type="Gene3D" id="3.40.190.10">
    <property type="entry name" value="Periplasmic binding protein-like II"/>
    <property type="match status" value="1"/>
</dbReference>
<accession>A0A5C5GDX6</accession>
<dbReference type="Proteomes" id="UP000314011">
    <property type="component" value="Unassembled WGS sequence"/>
</dbReference>
<dbReference type="Pfam" id="PF00126">
    <property type="entry name" value="HTH_1"/>
    <property type="match status" value="1"/>
</dbReference>
<dbReference type="InterPro" id="IPR058163">
    <property type="entry name" value="LysR-type_TF_proteobact-type"/>
</dbReference>
<reference evidence="3 4" key="1">
    <citation type="submission" date="2019-06" db="EMBL/GenBank/DDBJ databases">
        <title>Genome of new Rhodobacteraceae sp. SM1903.</title>
        <authorList>
            <person name="Ren X."/>
        </authorList>
    </citation>
    <scope>NUCLEOTIDE SEQUENCE [LARGE SCALE GENOMIC DNA]</scope>
    <source>
        <strain evidence="3 4">SM1903</strain>
    </source>
</reference>
<dbReference type="GO" id="GO:0003700">
    <property type="term" value="F:DNA-binding transcription factor activity"/>
    <property type="evidence" value="ECO:0007669"/>
    <property type="project" value="InterPro"/>
</dbReference>
<organism evidence="3 4">
    <name type="scientific">Pelagovum pacificum</name>
    <dbReference type="NCBI Taxonomy" id="2588711"/>
    <lineage>
        <taxon>Bacteria</taxon>
        <taxon>Pseudomonadati</taxon>
        <taxon>Pseudomonadota</taxon>
        <taxon>Alphaproteobacteria</taxon>
        <taxon>Rhodobacterales</taxon>
        <taxon>Paracoccaceae</taxon>
        <taxon>Pelagovum</taxon>
    </lineage>
</organism>
<dbReference type="InterPro" id="IPR036388">
    <property type="entry name" value="WH-like_DNA-bd_sf"/>
</dbReference>
<dbReference type="InterPro" id="IPR000847">
    <property type="entry name" value="LysR_HTH_N"/>
</dbReference>
<dbReference type="SUPFAM" id="SSF46785">
    <property type="entry name" value="Winged helix' DNA-binding domain"/>
    <property type="match status" value="1"/>
</dbReference>
<name>A0A5C5GDX6_9RHOB</name>
<proteinExistence type="inferred from homology"/>
<dbReference type="InterPro" id="IPR036390">
    <property type="entry name" value="WH_DNA-bd_sf"/>
</dbReference>
<comment type="similarity">
    <text evidence="1">Belongs to the LysR transcriptional regulatory family.</text>
</comment>
<dbReference type="GO" id="GO:0043565">
    <property type="term" value="F:sequence-specific DNA binding"/>
    <property type="evidence" value="ECO:0007669"/>
    <property type="project" value="TreeGrafter"/>
</dbReference>
<dbReference type="Gene3D" id="1.10.10.10">
    <property type="entry name" value="Winged helix-like DNA-binding domain superfamily/Winged helix DNA-binding domain"/>
    <property type="match status" value="1"/>
</dbReference>
<dbReference type="PANTHER" id="PTHR30537">
    <property type="entry name" value="HTH-TYPE TRANSCRIPTIONAL REGULATOR"/>
    <property type="match status" value="1"/>
</dbReference>
<keyword evidence="4" id="KW-1185">Reference proteome</keyword>
<dbReference type="SUPFAM" id="SSF53850">
    <property type="entry name" value="Periplasmic binding protein-like II"/>
    <property type="match status" value="1"/>
</dbReference>
<evidence type="ECO:0000259" key="2">
    <source>
        <dbReference type="PROSITE" id="PS50931"/>
    </source>
</evidence>
<dbReference type="AlphaFoldDB" id="A0A5C5GDX6"/>
<dbReference type="EMBL" id="VFFF01000001">
    <property type="protein sequence ID" value="TNY32227.1"/>
    <property type="molecule type" value="Genomic_DNA"/>
</dbReference>
<comment type="caution">
    <text evidence="3">The sequence shown here is derived from an EMBL/GenBank/DDBJ whole genome shotgun (WGS) entry which is preliminary data.</text>
</comment>
<dbReference type="RefSeq" id="WP_140192907.1">
    <property type="nucleotide sequence ID" value="NZ_CP065915.1"/>
</dbReference>